<dbReference type="InParanoid" id="G7DU22"/>
<dbReference type="EMBL" id="BABT02000028">
    <property type="protein sequence ID" value="GAA94082.1"/>
    <property type="molecule type" value="Genomic_DNA"/>
</dbReference>
<gene>
    <name evidence="1" type="primary">Mo00728</name>
    <name evidence="1" type="ORF">E5Q_00728</name>
</gene>
<dbReference type="Proteomes" id="UP000009131">
    <property type="component" value="Unassembled WGS sequence"/>
</dbReference>
<dbReference type="HOGENOM" id="CLU_1126819_0_0_1"/>
<dbReference type="AlphaFoldDB" id="G7DU22"/>
<proteinExistence type="predicted"/>
<reference evidence="1 2" key="1">
    <citation type="journal article" date="2011" name="J. Gen. Appl. Microbiol.">
        <title>Draft genome sequencing of the enigmatic basidiomycete Mixia osmundae.</title>
        <authorList>
            <person name="Nishida H."/>
            <person name="Nagatsuka Y."/>
            <person name="Sugiyama J."/>
        </authorList>
    </citation>
    <scope>NUCLEOTIDE SEQUENCE [LARGE SCALE GENOMIC DNA]</scope>
    <source>
        <strain evidence="2">CBS 9802 / IAM 14324 / JCM 22182 / KY 12970</strain>
    </source>
</reference>
<protein>
    <submittedName>
        <fullName evidence="1">Uncharacterized protein</fullName>
    </submittedName>
</protein>
<reference evidence="1 2" key="2">
    <citation type="journal article" date="2012" name="Open Biol.">
        <title>Characteristics of nucleosomes and linker DNA regions on the genome of the basidiomycete Mixia osmundae revealed by mono- and dinucleosome mapping.</title>
        <authorList>
            <person name="Nishida H."/>
            <person name="Kondo S."/>
            <person name="Matsumoto T."/>
            <person name="Suzuki Y."/>
            <person name="Yoshikawa H."/>
            <person name="Taylor T.D."/>
            <person name="Sugiyama J."/>
        </authorList>
    </citation>
    <scope>NUCLEOTIDE SEQUENCE [LARGE SCALE GENOMIC DNA]</scope>
    <source>
        <strain evidence="2">CBS 9802 / IAM 14324 / JCM 22182 / KY 12970</strain>
    </source>
</reference>
<evidence type="ECO:0000313" key="2">
    <source>
        <dbReference type="Proteomes" id="UP000009131"/>
    </source>
</evidence>
<name>G7DU22_MIXOS</name>
<evidence type="ECO:0000313" key="1">
    <source>
        <dbReference type="EMBL" id="GAA94082.1"/>
    </source>
</evidence>
<sequence length="247" mass="26520">TQQGQEGQDLRGLFGILQAGCDSVTNQRHRKLSGRPEHAPSGSFVDATVGATQQGINLAGTRARARLARRNSIQTIRDKPECVLAAALTAPAAPKRLPTRAEIRLKTASSSSKASLSVHPAYTFGFAHDHAPFVSSTSSLPSRSLCSDVHGSLAETSIRPHPCQRHRLAPQSSQTDSRSTAHLCRRARTRTLFRSSDLTLNFDGSLANRACNSNTTDHTCSELPDFTIGRLKTKTSFASGLHVLGLA</sequence>
<feature type="non-terminal residue" evidence="1">
    <location>
        <position position="1"/>
    </location>
</feature>
<organism evidence="1 2">
    <name type="scientific">Mixia osmundae (strain CBS 9802 / IAM 14324 / JCM 22182 / KY 12970)</name>
    <dbReference type="NCBI Taxonomy" id="764103"/>
    <lineage>
        <taxon>Eukaryota</taxon>
        <taxon>Fungi</taxon>
        <taxon>Dikarya</taxon>
        <taxon>Basidiomycota</taxon>
        <taxon>Pucciniomycotina</taxon>
        <taxon>Mixiomycetes</taxon>
        <taxon>Mixiales</taxon>
        <taxon>Mixiaceae</taxon>
        <taxon>Mixia</taxon>
    </lineage>
</organism>
<keyword evidence="2" id="KW-1185">Reference proteome</keyword>
<accession>G7DU22</accession>
<comment type="caution">
    <text evidence="1">The sequence shown here is derived from an EMBL/GenBank/DDBJ whole genome shotgun (WGS) entry which is preliminary data.</text>
</comment>